<organism evidence="1 2">
    <name type="scientific">Rodentibacter genomosp. 2</name>
    <dbReference type="NCBI Taxonomy" id="1908266"/>
    <lineage>
        <taxon>Bacteria</taxon>
        <taxon>Pseudomonadati</taxon>
        <taxon>Pseudomonadota</taxon>
        <taxon>Gammaproteobacteria</taxon>
        <taxon>Pasteurellales</taxon>
        <taxon>Pasteurellaceae</taxon>
        <taxon>Rodentibacter</taxon>
    </lineage>
</organism>
<dbReference type="Proteomes" id="UP000188541">
    <property type="component" value="Unassembled WGS sequence"/>
</dbReference>
<dbReference type="InterPro" id="IPR000836">
    <property type="entry name" value="PRTase_dom"/>
</dbReference>
<evidence type="ECO:0000313" key="1">
    <source>
        <dbReference type="EMBL" id="OOF55778.1"/>
    </source>
</evidence>
<gene>
    <name evidence="1" type="ORF">BKK55_07100</name>
</gene>
<dbReference type="CDD" id="cd06223">
    <property type="entry name" value="PRTases_typeI"/>
    <property type="match status" value="1"/>
</dbReference>
<reference evidence="1 2" key="1">
    <citation type="submission" date="2016-10" db="EMBL/GenBank/DDBJ databases">
        <title>Rodentibacter gen. nov. and new species.</title>
        <authorList>
            <person name="Christensen H."/>
        </authorList>
    </citation>
    <scope>NUCLEOTIDE SEQUENCE [LARGE SCALE GENOMIC DNA]</scope>
    <source>
        <strain evidence="1 2">1996246016</strain>
    </source>
</reference>
<dbReference type="SUPFAM" id="SSF53271">
    <property type="entry name" value="PRTase-like"/>
    <property type="match status" value="1"/>
</dbReference>
<accession>A0A1V3JGN7</accession>
<sequence length="234" mass="25981">MRTAWDNDFPDTIIDRKLGEATSHPLYLSAKSGNVKDAYALAKDLVTDEAIEKLKAIVNGREAIIVPVHAEEAVGRNMIPLATATVIAKKLGLDVDLSIVQATKVSRTAGDGWHRLIYSPAFDGHFPAGKLAIILDDTQTQGGTLASLKGYIEQQSGKVIAAYALTGKQYSVQLRLSNDTLTRLRENYGSIEQWWTKQFGYDFSKLTEWEARFILNSRKNADEVRNTIVARQQE</sequence>
<protein>
    <submittedName>
        <fullName evidence="1">Recombinase</fullName>
    </submittedName>
</protein>
<dbReference type="EMBL" id="MLHO01000034">
    <property type="protein sequence ID" value="OOF55778.1"/>
    <property type="molecule type" value="Genomic_DNA"/>
</dbReference>
<proteinExistence type="predicted"/>
<keyword evidence="2" id="KW-1185">Reference proteome</keyword>
<comment type="caution">
    <text evidence="1">The sequence shown here is derived from an EMBL/GenBank/DDBJ whole genome shotgun (WGS) entry which is preliminary data.</text>
</comment>
<evidence type="ECO:0000313" key="2">
    <source>
        <dbReference type="Proteomes" id="UP000188541"/>
    </source>
</evidence>
<dbReference type="InterPro" id="IPR029057">
    <property type="entry name" value="PRTase-like"/>
</dbReference>
<name>A0A1V3JGN7_9PAST</name>
<dbReference type="AlphaFoldDB" id="A0A1V3JGN7"/>
<dbReference type="Gene3D" id="3.40.50.2020">
    <property type="match status" value="1"/>
</dbReference>
<dbReference type="STRING" id="1908266.BKK55_07100"/>